<reference evidence="4 5" key="1">
    <citation type="submission" date="2017-09" db="EMBL/GenBank/DDBJ databases">
        <title>The draft genome sequences of Marinobacter sp. PWS21.</title>
        <authorList>
            <person name="Cao J."/>
        </authorList>
    </citation>
    <scope>NUCLEOTIDE SEQUENCE [LARGE SCALE GENOMIC DNA]</scope>
    <source>
        <strain evidence="4 5">PWS21</strain>
    </source>
</reference>
<accession>A0A2G1UR84</accession>
<proteinExistence type="inferred from homology"/>
<evidence type="ECO:0000256" key="2">
    <source>
        <dbReference type="ARBA" id="ARBA00023002"/>
    </source>
</evidence>
<evidence type="ECO:0000259" key="3">
    <source>
        <dbReference type="Pfam" id="PF00881"/>
    </source>
</evidence>
<evidence type="ECO:0000313" key="5">
    <source>
        <dbReference type="Proteomes" id="UP000231409"/>
    </source>
</evidence>
<feature type="domain" description="Nitroreductase" evidence="3">
    <location>
        <begin position="8"/>
        <end position="185"/>
    </location>
</feature>
<organism evidence="4 5">
    <name type="scientific">Marinobacter profundi</name>
    <dbReference type="NCBI Taxonomy" id="2666256"/>
    <lineage>
        <taxon>Bacteria</taxon>
        <taxon>Pseudomonadati</taxon>
        <taxon>Pseudomonadota</taxon>
        <taxon>Gammaproteobacteria</taxon>
        <taxon>Pseudomonadales</taxon>
        <taxon>Marinobacteraceae</taxon>
        <taxon>Marinobacter</taxon>
    </lineage>
</organism>
<dbReference type="SUPFAM" id="SSF55469">
    <property type="entry name" value="FMN-dependent nitroreductase-like"/>
    <property type="match status" value="1"/>
</dbReference>
<keyword evidence="5" id="KW-1185">Reference proteome</keyword>
<sequence length="210" mass="23084">MDFLAALEWRYAAKRMNGASIPESILSRILAATRLAPSSYGLQPYTIKLISDRSELARIHELAAPQPQVKECSHLLVFATMTDIDDAAVDQYIQLTARERDLDVTDLDGFSEAIKGTINGFATAERKHAWAAKQAYIALGFTLAAAAVERVDASPMEGFDPAALDYALGLEKENLKSAVIVALGYRDRARDPLSQMVKVRKPHSQLIQPL</sequence>
<dbReference type="Pfam" id="PF00881">
    <property type="entry name" value="Nitroreductase"/>
    <property type="match status" value="1"/>
</dbReference>
<dbReference type="InterPro" id="IPR000415">
    <property type="entry name" value="Nitroreductase-like"/>
</dbReference>
<name>A0A2G1UR84_9GAMM</name>
<dbReference type="InterPro" id="IPR029479">
    <property type="entry name" value="Nitroreductase"/>
</dbReference>
<dbReference type="RefSeq" id="WP_099613140.1">
    <property type="nucleotide sequence ID" value="NZ_KZ319367.1"/>
</dbReference>
<dbReference type="GO" id="GO:0016491">
    <property type="term" value="F:oxidoreductase activity"/>
    <property type="evidence" value="ECO:0007669"/>
    <property type="project" value="UniProtKB-KW"/>
</dbReference>
<keyword evidence="2" id="KW-0560">Oxidoreductase</keyword>
<gene>
    <name evidence="4" type="ORF">CLH61_02685</name>
</gene>
<dbReference type="EMBL" id="NTFH01000003">
    <property type="protein sequence ID" value="PHQ16889.1"/>
    <property type="molecule type" value="Genomic_DNA"/>
</dbReference>
<dbReference type="PANTHER" id="PTHR43673">
    <property type="entry name" value="NAD(P)H NITROREDUCTASE YDGI-RELATED"/>
    <property type="match status" value="1"/>
</dbReference>
<protein>
    <submittedName>
        <fullName evidence="4">NAD(P)H-dependent oxidoreductase</fullName>
    </submittedName>
</protein>
<comment type="caution">
    <text evidence="4">The sequence shown here is derived from an EMBL/GenBank/DDBJ whole genome shotgun (WGS) entry which is preliminary data.</text>
</comment>
<evidence type="ECO:0000313" key="4">
    <source>
        <dbReference type="EMBL" id="PHQ16889.1"/>
    </source>
</evidence>
<comment type="similarity">
    <text evidence="1">Belongs to the nitroreductase family.</text>
</comment>
<dbReference type="AlphaFoldDB" id="A0A2G1UR84"/>
<dbReference type="Gene3D" id="3.40.109.10">
    <property type="entry name" value="NADH Oxidase"/>
    <property type="match status" value="1"/>
</dbReference>
<dbReference type="Proteomes" id="UP000231409">
    <property type="component" value="Unassembled WGS sequence"/>
</dbReference>
<evidence type="ECO:0000256" key="1">
    <source>
        <dbReference type="ARBA" id="ARBA00007118"/>
    </source>
</evidence>
<dbReference type="PANTHER" id="PTHR43673:SF10">
    <property type="entry name" value="NADH DEHYDROGENASE_NAD(P)H NITROREDUCTASE XCC3605-RELATED"/>
    <property type="match status" value="1"/>
</dbReference>